<gene>
    <name evidence="1" type="ORF">CRENBAI_008461</name>
</gene>
<dbReference type="AlphaFoldDB" id="A0AAV9SC65"/>
<protein>
    <submittedName>
        <fullName evidence="1">Uncharacterized protein</fullName>
    </submittedName>
</protein>
<name>A0AAV9SC65_9TELE</name>
<evidence type="ECO:0000313" key="1">
    <source>
        <dbReference type="EMBL" id="KAK5618891.1"/>
    </source>
</evidence>
<reference evidence="1 2" key="1">
    <citation type="submission" date="2021-06" db="EMBL/GenBank/DDBJ databases">
        <authorList>
            <person name="Palmer J.M."/>
        </authorList>
    </citation>
    <scope>NUCLEOTIDE SEQUENCE [LARGE SCALE GENOMIC DNA]</scope>
    <source>
        <strain evidence="1 2">MEX-2019</strain>
        <tissue evidence="1">Muscle</tissue>
    </source>
</reference>
<comment type="caution">
    <text evidence="1">The sequence shown here is derived from an EMBL/GenBank/DDBJ whole genome shotgun (WGS) entry which is preliminary data.</text>
</comment>
<organism evidence="1 2">
    <name type="scientific">Crenichthys baileyi</name>
    <name type="common">White River springfish</name>
    <dbReference type="NCBI Taxonomy" id="28760"/>
    <lineage>
        <taxon>Eukaryota</taxon>
        <taxon>Metazoa</taxon>
        <taxon>Chordata</taxon>
        <taxon>Craniata</taxon>
        <taxon>Vertebrata</taxon>
        <taxon>Euteleostomi</taxon>
        <taxon>Actinopterygii</taxon>
        <taxon>Neopterygii</taxon>
        <taxon>Teleostei</taxon>
        <taxon>Neoteleostei</taxon>
        <taxon>Acanthomorphata</taxon>
        <taxon>Ovalentaria</taxon>
        <taxon>Atherinomorphae</taxon>
        <taxon>Cyprinodontiformes</taxon>
        <taxon>Goodeidae</taxon>
        <taxon>Crenichthys</taxon>
    </lineage>
</organism>
<dbReference type="EMBL" id="JAHHUM010000595">
    <property type="protein sequence ID" value="KAK5618891.1"/>
    <property type="molecule type" value="Genomic_DNA"/>
</dbReference>
<keyword evidence="2" id="KW-1185">Reference proteome</keyword>
<dbReference type="Proteomes" id="UP001311232">
    <property type="component" value="Unassembled WGS sequence"/>
</dbReference>
<accession>A0AAV9SC65</accession>
<sequence>MVPAHYLQAHPLKKNRRTQLGNIHLPIHPPSFASSHSGAFPRGRKDSFFLTGDHRYQLAHCLPTTDAVGKDLIPLPPYPASHSITPELTRLPSSWFSFIPASTM</sequence>
<evidence type="ECO:0000313" key="2">
    <source>
        <dbReference type="Proteomes" id="UP001311232"/>
    </source>
</evidence>
<proteinExistence type="predicted"/>